<evidence type="ECO:0000313" key="8">
    <source>
        <dbReference type="EMBL" id="MFC4715642.1"/>
    </source>
</evidence>
<feature type="compositionally biased region" description="Low complexity" evidence="5">
    <location>
        <begin position="9"/>
        <end position="20"/>
    </location>
</feature>
<dbReference type="PANTHER" id="PTHR21016">
    <property type="entry name" value="BETA-AMYLOID BINDING PROTEIN-RELATED"/>
    <property type="match status" value="1"/>
</dbReference>
<proteinExistence type="predicted"/>
<sequence>MTENTNGEQPQSAYAQAPSSPYAQQAPVQITNQVIMVNHKSTAVSYVLWFFLGQLGIHKFYLGKTLMGLVYLGLGIIGWATTFILVGWFLLAILWILMILDLFTIPGAVRKINERGTSVRTV</sequence>
<evidence type="ECO:0000313" key="9">
    <source>
        <dbReference type="Proteomes" id="UP001595884"/>
    </source>
</evidence>
<organism evidence="8 9">
    <name type="scientific">Glutamicibacter bergerei</name>
    <dbReference type="NCBI Taxonomy" id="256702"/>
    <lineage>
        <taxon>Bacteria</taxon>
        <taxon>Bacillati</taxon>
        <taxon>Actinomycetota</taxon>
        <taxon>Actinomycetes</taxon>
        <taxon>Micrococcales</taxon>
        <taxon>Micrococcaceae</taxon>
        <taxon>Glutamicibacter</taxon>
    </lineage>
</organism>
<comment type="subcellular location">
    <subcellularLocation>
        <location evidence="1">Membrane</location>
        <topology evidence="1">Multi-pass membrane protein</topology>
    </subcellularLocation>
</comment>
<protein>
    <submittedName>
        <fullName evidence="8">TM2 domain-containing protein</fullName>
    </submittedName>
</protein>
<dbReference type="Proteomes" id="UP001595884">
    <property type="component" value="Unassembled WGS sequence"/>
</dbReference>
<gene>
    <name evidence="8" type="ORF">ACFO7V_05755</name>
</gene>
<dbReference type="InterPro" id="IPR007829">
    <property type="entry name" value="TM2"/>
</dbReference>
<feature type="region of interest" description="Disordered" evidence="5">
    <location>
        <begin position="1"/>
        <end position="20"/>
    </location>
</feature>
<keyword evidence="4 6" id="KW-0472">Membrane</keyword>
<dbReference type="PANTHER" id="PTHR21016:SF25">
    <property type="entry name" value="TM2 DOMAIN-CONTAINING PROTEIN DDB_G0277895-RELATED"/>
    <property type="match status" value="1"/>
</dbReference>
<evidence type="ECO:0000256" key="3">
    <source>
        <dbReference type="ARBA" id="ARBA00022989"/>
    </source>
</evidence>
<keyword evidence="2 6" id="KW-0812">Transmembrane</keyword>
<evidence type="ECO:0000259" key="7">
    <source>
        <dbReference type="Pfam" id="PF05154"/>
    </source>
</evidence>
<keyword evidence="9" id="KW-1185">Reference proteome</keyword>
<feature type="transmembrane region" description="Helical" evidence="6">
    <location>
        <begin position="69"/>
        <end position="97"/>
    </location>
</feature>
<accession>A0ABV9MIC0</accession>
<dbReference type="Pfam" id="PF05154">
    <property type="entry name" value="TM2"/>
    <property type="match status" value="1"/>
</dbReference>
<evidence type="ECO:0000256" key="6">
    <source>
        <dbReference type="SAM" id="Phobius"/>
    </source>
</evidence>
<comment type="caution">
    <text evidence="8">The sequence shown here is derived from an EMBL/GenBank/DDBJ whole genome shotgun (WGS) entry which is preliminary data.</text>
</comment>
<reference evidence="9" key="1">
    <citation type="journal article" date="2019" name="Int. J. Syst. Evol. Microbiol.">
        <title>The Global Catalogue of Microorganisms (GCM) 10K type strain sequencing project: providing services to taxonomists for standard genome sequencing and annotation.</title>
        <authorList>
            <consortium name="The Broad Institute Genomics Platform"/>
            <consortium name="The Broad Institute Genome Sequencing Center for Infectious Disease"/>
            <person name="Wu L."/>
            <person name="Ma J."/>
        </authorList>
    </citation>
    <scope>NUCLEOTIDE SEQUENCE [LARGE SCALE GENOMIC DNA]</scope>
    <source>
        <strain evidence="9">CGMCC 1.12849</strain>
    </source>
</reference>
<dbReference type="EMBL" id="JBHSHE010000022">
    <property type="protein sequence ID" value="MFC4715642.1"/>
    <property type="molecule type" value="Genomic_DNA"/>
</dbReference>
<dbReference type="RefSeq" id="WP_346060203.1">
    <property type="nucleotide sequence ID" value="NZ_BAAAVQ010000076.1"/>
</dbReference>
<evidence type="ECO:0000256" key="2">
    <source>
        <dbReference type="ARBA" id="ARBA00022692"/>
    </source>
</evidence>
<evidence type="ECO:0000256" key="5">
    <source>
        <dbReference type="SAM" id="MobiDB-lite"/>
    </source>
</evidence>
<evidence type="ECO:0000256" key="4">
    <source>
        <dbReference type="ARBA" id="ARBA00023136"/>
    </source>
</evidence>
<evidence type="ECO:0000256" key="1">
    <source>
        <dbReference type="ARBA" id="ARBA00004141"/>
    </source>
</evidence>
<name>A0ABV9MIC0_9MICC</name>
<feature type="domain" description="TM2" evidence="7">
    <location>
        <begin position="39"/>
        <end position="89"/>
    </location>
</feature>
<dbReference type="InterPro" id="IPR050932">
    <property type="entry name" value="TM2D1-3-like"/>
</dbReference>
<keyword evidence="3 6" id="KW-1133">Transmembrane helix</keyword>